<keyword evidence="2" id="KW-1185">Reference proteome</keyword>
<dbReference type="EMBL" id="SOGO01000007">
    <property type="protein sequence ID" value="TFD06766.1"/>
    <property type="molecule type" value="Genomic_DNA"/>
</dbReference>
<reference evidence="1 2" key="1">
    <citation type="submission" date="2019-03" db="EMBL/GenBank/DDBJ databases">
        <title>Genomics of glacier-inhabiting Cryobacterium strains.</title>
        <authorList>
            <person name="Liu Q."/>
            <person name="Xin Y.-H."/>
        </authorList>
    </citation>
    <scope>NUCLEOTIDE SEQUENCE [LARGE SCALE GENOMIC DNA]</scope>
    <source>
        <strain evidence="1 2">TMT2-16</strain>
    </source>
</reference>
<dbReference type="RefSeq" id="WP_104102965.1">
    <property type="nucleotide sequence ID" value="NZ_SOGO01000007.1"/>
</dbReference>
<name>A0ABY2JII7_9MICO</name>
<organism evidence="1 2">
    <name type="scientific">Cryobacterium sandaracinum</name>
    <dbReference type="NCBI Taxonomy" id="1259247"/>
    <lineage>
        <taxon>Bacteria</taxon>
        <taxon>Bacillati</taxon>
        <taxon>Actinomycetota</taxon>
        <taxon>Actinomycetes</taxon>
        <taxon>Micrococcales</taxon>
        <taxon>Microbacteriaceae</taxon>
        <taxon>Cryobacterium</taxon>
    </lineage>
</organism>
<accession>A0ABY2JII7</accession>
<dbReference type="Proteomes" id="UP000297851">
    <property type="component" value="Unassembled WGS sequence"/>
</dbReference>
<evidence type="ECO:0000313" key="1">
    <source>
        <dbReference type="EMBL" id="TFD06766.1"/>
    </source>
</evidence>
<comment type="caution">
    <text evidence="1">The sequence shown here is derived from an EMBL/GenBank/DDBJ whole genome shotgun (WGS) entry which is preliminary data.</text>
</comment>
<proteinExistence type="predicted"/>
<protein>
    <submittedName>
        <fullName evidence="1">Uncharacterized protein</fullName>
    </submittedName>
</protein>
<gene>
    <name evidence="1" type="ORF">E3T25_01155</name>
</gene>
<sequence length="60" mass="6258">MNAEATLSRGVAPDLGLISIRLLYNPRASAGTARGFRSAHIGWVAVRAATDAAINARLVP</sequence>
<evidence type="ECO:0000313" key="2">
    <source>
        <dbReference type="Proteomes" id="UP000297851"/>
    </source>
</evidence>